<dbReference type="Pfam" id="PF13290">
    <property type="entry name" value="CHB_HEX_C_1"/>
    <property type="match status" value="1"/>
</dbReference>
<dbReference type="InterPro" id="IPR015883">
    <property type="entry name" value="Glyco_hydro_20_cat"/>
</dbReference>
<dbReference type="Pfam" id="PF02838">
    <property type="entry name" value="Glyco_hydro_20b"/>
    <property type="match status" value="1"/>
</dbReference>
<dbReference type="PANTHER" id="PTHR22600:SF57">
    <property type="entry name" value="BETA-N-ACETYLHEXOSAMINIDASE"/>
    <property type="match status" value="1"/>
</dbReference>
<organism evidence="13 14">
    <name type="scientific">Marilutibacter aestuarii</name>
    <dbReference type="NCBI Taxonomy" id="1706195"/>
    <lineage>
        <taxon>Bacteria</taxon>
        <taxon>Pseudomonadati</taxon>
        <taxon>Pseudomonadota</taxon>
        <taxon>Gammaproteobacteria</taxon>
        <taxon>Lysobacterales</taxon>
        <taxon>Lysobacteraceae</taxon>
        <taxon>Marilutibacter</taxon>
    </lineage>
</organism>
<dbReference type="InterPro" id="IPR015882">
    <property type="entry name" value="HEX_bac_N"/>
</dbReference>
<keyword evidence="5" id="KW-0326">Glycosidase</keyword>
<feature type="domain" description="Beta-hexosaminidase bacterial type N-terminal" evidence="11">
    <location>
        <begin position="48"/>
        <end position="173"/>
    </location>
</feature>
<feature type="chain" id="PRO_5021488354" description="beta-N-acetylhexosaminidase" evidence="9">
    <location>
        <begin position="24"/>
        <end position="786"/>
    </location>
</feature>
<keyword evidence="4 13" id="KW-0378">Hydrolase</keyword>
<evidence type="ECO:0000256" key="5">
    <source>
        <dbReference type="ARBA" id="ARBA00023295"/>
    </source>
</evidence>
<evidence type="ECO:0000256" key="7">
    <source>
        <dbReference type="ARBA" id="ARBA00033000"/>
    </source>
</evidence>
<evidence type="ECO:0000313" key="13">
    <source>
        <dbReference type="EMBL" id="TQD51504.1"/>
    </source>
</evidence>
<evidence type="ECO:0000256" key="4">
    <source>
        <dbReference type="ARBA" id="ARBA00022801"/>
    </source>
</evidence>
<evidence type="ECO:0000256" key="8">
    <source>
        <dbReference type="PIRSR" id="PIRSR625705-1"/>
    </source>
</evidence>
<dbReference type="AlphaFoldDB" id="A0A508ASN7"/>
<dbReference type="PROSITE" id="PS51257">
    <property type="entry name" value="PROKAR_LIPOPROTEIN"/>
    <property type="match status" value="1"/>
</dbReference>
<dbReference type="Proteomes" id="UP000318212">
    <property type="component" value="Unassembled WGS sequence"/>
</dbReference>
<dbReference type="Gene3D" id="3.20.20.80">
    <property type="entry name" value="Glycosidases"/>
    <property type="match status" value="1"/>
</dbReference>
<dbReference type="GO" id="GO:0030203">
    <property type="term" value="P:glycosaminoglycan metabolic process"/>
    <property type="evidence" value="ECO:0007669"/>
    <property type="project" value="TreeGrafter"/>
</dbReference>
<proteinExistence type="inferred from homology"/>
<evidence type="ECO:0000256" key="1">
    <source>
        <dbReference type="ARBA" id="ARBA00001231"/>
    </source>
</evidence>
<name>A0A508ASN7_9GAMM</name>
<dbReference type="SUPFAM" id="SSF51445">
    <property type="entry name" value="(Trans)glycosidases"/>
    <property type="match status" value="1"/>
</dbReference>
<dbReference type="PANTHER" id="PTHR22600">
    <property type="entry name" value="BETA-HEXOSAMINIDASE"/>
    <property type="match status" value="1"/>
</dbReference>
<dbReference type="CDD" id="cd06563">
    <property type="entry name" value="GH20_chitobiase-like"/>
    <property type="match status" value="1"/>
</dbReference>
<dbReference type="PRINTS" id="PR00738">
    <property type="entry name" value="GLHYDRLASE20"/>
</dbReference>
<dbReference type="EMBL" id="VICE01000007">
    <property type="protein sequence ID" value="TQD51504.1"/>
    <property type="molecule type" value="Genomic_DNA"/>
</dbReference>
<evidence type="ECO:0000313" key="14">
    <source>
        <dbReference type="Proteomes" id="UP000318212"/>
    </source>
</evidence>
<evidence type="ECO:0000256" key="6">
    <source>
        <dbReference type="ARBA" id="ARBA00030512"/>
    </source>
</evidence>
<evidence type="ECO:0000256" key="2">
    <source>
        <dbReference type="ARBA" id="ARBA00006285"/>
    </source>
</evidence>
<dbReference type="InterPro" id="IPR059177">
    <property type="entry name" value="GH29D-like_dom"/>
</dbReference>
<keyword evidence="14" id="KW-1185">Reference proteome</keyword>
<evidence type="ECO:0000259" key="12">
    <source>
        <dbReference type="Pfam" id="PF13290"/>
    </source>
</evidence>
<comment type="caution">
    <text evidence="13">The sequence shown here is derived from an EMBL/GenBank/DDBJ whole genome shotgun (WGS) entry which is preliminary data.</text>
</comment>
<comment type="catalytic activity">
    <reaction evidence="1">
        <text>Hydrolysis of terminal non-reducing N-acetyl-D-hexosamine residues in N-acetyl-beta-D-hexosaminides.</text>
        <dbReference type="EC" id="3.2.1.52"/>
    </reaction>
</comment>
<dbReference type="GO" id="GO:0016020">
    <property type="term" value="C:membrane"/>
    <property type="evidence" value="ECO:0007669"/>
    <property type="project" value="TreeGrafter"/>
</dbReference>
<dbReference type="InterPro" id="IPR017853">
    <property type="entry name" value="GH"/>
</dbReference>
<dbReference type="Gene3D" id="3.30.379.10">
    <property type="entry name" value="Chitobiase/beta-hexosaminidase domain 2-like"/>
    <property type="match status" value="1"/>
</dbReference>
<evidence type="ECO:0000256" key="9">
    <source>
        <dbReference type="SAM" id="SignalP"/>
    </source>
</evidence>
<dbReference type="Pfam" id="PF00728">
    <property type="entry name" value="Glyco_hydro_20"/>
    <property type="match status" value="1"/>
</dbReference>
<evidence type="ECO:0000256" key="3">
    <source>
        <dbReference type="ARBA" id="ARBA00012663"/>
    </source>
</evidence>
<dbReference type="GO" id="GO:0005975">
    <property type="term" value="P:carbohydrate metabolic process"/>
    <property type="evidence" value="ECO:0007669"/>
    <property type="project" value="InterPro"/>
</dbReference>
<accession>A0A508ASN7</accession>
<feature type="domain" description="GH29D-like beta-sandwich" evidence="12">
    <location>
        <begin position="565"/>
        <end position="614"/>
    </location>
</feature>
<gene>
    <name evidence="13" type="ORF">FKV25_01105</name>
</gene>
<dbReference type="EC" id="3.2.1.52" evidence="3"/>
<evidence type="ECO:0000259" key="11">
    <source>
        <dbReference type="Pfam" id="PF02838"/>
    </source>
</evidence>
<evidence type="ECO:0000259" key="10">
    <source>
        <dbReference type="Pfam" id="PF00728"/>
    </source>
</evidence>
<feature type="domain" description="Glycoside hydrolase family 20 catalytic" evidence="10">
    <location>
        <begin position="176"/>
        <end position="519"/>
    </location>
</feature>
<protein>
    <recommendedName>
        <fullName evidence="3">beta-N-acetylhexosaminidase</fullName>
        <ecNumber evidence="3">3.2.1.52</ecNumber>
    </recommendedName>
    <alternativeName>
        <fullName evidence="6">Beta-N-acetylhexosaminidase</fullName>
    </alternativeName>
    <alternativeName>
        <fullName evidence="7">N-acetyl-beta-glucosaminidase</fullName>
    </alternativeName>
</protein>
<dbReference type="OrthoDB" id="9763537at2"/>
<sequence>MTGSTRRATSRFFAAGLACALLAACNAPDTDPGAAADVAKAQGAIPAPDLVPRPRTLEAGQGHFTLSDATPMLASGEGAKAEAERFAAYMRDTLGIALAMGAGNEGKGAIRFVVDPGFKADSPEAYRLHVAPSGIDISAATPAGLSRGAATLWQLAANPGAEGRIPALSIDDAPRFAWRGFMLDSARHFQSLDEIKKLLDAMALQKMNTFHWHLTDDQGWRIEIKRYPKLTEVGACRLPAGDAGKDPATGEPRPYCGFYTQDQVREVVAYAAARHIMVVPELDIPGHATAAIAAYPELGTIDTPLVPSNEWGVFPNLFNTEEDTMVFLENVLSEMIGLFPGPYVHIGGDEAVKDQWEASARVQQHMREAGAKDEMAMQGLMVERLEKFLAAHDKRLIGWDEILEADLPDEATVMSWRGIDGGIEAARKGHDVVMAPVSDLYMDYLQTDSPDEPPGRPATIPLQQVYAFDPVPGALDETQRKHILGLQATMFTEHTRFDERLEHNVFPRLAAVAETGWTPAGEKDWADFRQRLPTLLHRYDLLGIRYAKTPFQVQAVAEDDRAAGKASIRLSNPLEYEVRYTTDGSEPGAASPVYDAPLDLQLPIELKAAAFFDGRPLATPQAFRFDADSLLSRTDEQLAVCPDAGRLLLRLEDDGPADGERAIFNVTIFYPCWQWNGADLDGIAALDVRLGRIPYYFQLAHDEPLRSFEPATGAHGELLVHAGGCEGERLAAVPLPAAPEADGFVDLKVELPAGTRGRQDLCIRATGDTRPTMWVLDRATLVPRAR</sequence>
<feature type="signal peptide" evidence="9">
    <location>
        <begin position="1"/>
        <end position="23"/>
    </location>
</feature>
<dbReference type="InterPro" id="IPR029018">
    <property type="entry name" value="Hex-like_dom2"/>
</dbReference>
<comment type="similarity">
    <text evidence="2">Belongs to the glycosyl hydrolase 20 family.</text>
</comment>
<dbReference type="RefSeq" id="WP_141516945.1">
    <property type="nucleotide sequence ID" value="NZ_VICE01000007.1"/>
</dbReference>
<feature type="active site" description="Proton donor" evidence="8">
    <location>
        <position position="350"/>
    </location>
</feature>
<keyword evidence="9" id="KW-0732">Signal</keyword>
<dbReference type="InterPro" id="IPR025705">
    <property type="entry name" value="Beta_hexosaminidase_sua/sub"/>
</dbReference>
<reference evidence="13 14" key="1">
    <citation type="submission" date="2019-06" db="EMBL/GenBank/DDBJ databases">
        <title>Lysobacter alkalisoli sp. nov. isolated from saline soil.</title>
        <authorList>
            <person name="Sun J.-Q."/>
            <person name="Xu L."/>
        </authorList>
    </citation>
    <scope>NUCLEOTIDE SEQUENCE [LARGE SCALE GENOMIC DNA]</scope>
    <source>
        <strain evidence="13 14">JCM 31130</strain>
    </source>
</reference>
<dbReference type="GO" id="GO:0004563">
    <property type="term" value="F:beta-N-acetylhexosaminidase activity"/>
    <property type="evidence" value="ECO:0007669"/>
    <property type="project" value="UniProtKB-EC"/>
</dbReference>
<dbReference type="SUPFAM" id="SSF55545">
    <property type="entry name" value="beta-N-acetylhexosaminidase-like domain"/>
    <property type="match status" value="1"/>
</dbReference>